<dbReference type="Gene3D" id="3.40.718.10">
    <property type="entry name" value="Isopropylmalate Dehydrogenase"/>
    <property type="match status" value="2"/>
</dbReference>
<evidence type="ECO:0000313" key="9">
    <source>
        <dbReference type="Proteomes" id="UP000198406"/>
    </source>
</evidence>
<dbReference type="GO" id="GO:0004450">
    <property type="term" value="F:isocitrate dehydrogenase (NADP+) activity"/>
    <property type="evidence" value="ECO:0007669"/>
    <property type="project" value="InterPro"/>
</dbReference>
<dbReference type="InParanoid" id="A0A1Z5KDP6"/>
<keyword evidence="6" id="KW-0521">NADP</keyword>
<name>A0A1Z5KDP6_FISSO</name>
<dbReference type="PANTHER" id="PTHR36999:SF1">
    <property type="entry name" value="ISOCITRATE DEHYDROGENASE (NADP(+))"/>
    <property type="match status" value="1"/>
</dbReference>
<dbReference type="GO" id="GO:0046872">
    <property type="term" value="F:metal ion binding"/>
    <property type="evidence" value="ECO:0007669"/>
    <property type="project" value="UniProtKB-KW"/>
</dbReference>
<keyword evidence="5" id="KW-0460">Magnesium</keyword>
<comment type="caution">
    <text evidence="8">The sequence shown here is derived from an EMBL/GenBank/DDBJ whole genome shotgun (WGS) entry which is preliminary data.</text>
</comment>
<accession>A0A1Z5KDP6</accession>
<dbReference type="GO" id="GO:0006097">
    <property type="term" value="P:glyoxylate cycle"/>
    <property type="evidence" value="ECO:0007669"/>
    <property type="project" value="UniProtKB-KW"/>
</dbReference>
<evidence type="ECO:0000256" key="6">
    <source>
        <dbReference type="ARBA" id="ARBA00022857"/>
    </source>
</evidence>
<comment type="cofactor">
    <cofactor evidence="1">
        <name>Mg(2+)</name>
        <dbReference type="ChEBI" id="CHEBI:18420"/>
    </cofactor>
</comment>
<dbReference type="EMBL" id="BDSP01000206">
    <property type="protein sequence ID" value="GAX24088.1"/>
    <property type="molecule type" value="Genomic_DNA"/>
</dbReference>
<keyword evidence="3" id="KW-0816">Tricarboxylic acid cycle</keyword>
<evidence type="ECO:0000256" key="7">
    <source>
        <dbReference type="ARBA" id="ARBA00023002"/>
    </source>
</evidence>
<protein>
    <recommendedName>
        <fullName evidence="10">Isocitrate dehydrogenase (NADP(+))</fullName>
    </recommendedName>
</protein>
<dbReference type="AlphaFoldDB" id="A0A1Z5KDP6"/>
<organism evidence="8 9">
    <name type="scientific">Fistulifera solaris</name>
    <name type="common">Oleaginous diatom</name>
    <dbReference type="NCBI Taxonomy" id="1519565"/>
    <lineage>
        <taxon>Eukaryota</taxon>
        <taxon>Sar</taxon>
        <taxon>Stramenopiles</taxon>
        <taxon>Ochrophyta</taxon>
        <taxon>Bacillariophyta</taxon>
        <taxon>Bacillariophyceae</taxon>
        <taxon>Bacillariophycidae</taxon>
        <taxon>Naviculales</taxon>
        <taxon>Naviculaceae</taxon>
        <taxon>Fistulifera</taxon>
    </lineage>
</organism>
<proteinExistence type="predicted"/>
<dbReference type="Pfam" id="PF03971">
    <property type="entry name" value="IDH"/>
    <property type="match status" value="1"/>
</dbReference>
<keyword evidence="2" id="KW-0329">Glyoxylate bypass</keyword>
<evidence type="ECO:0000256" key="2">
    <source>
        <dbReference type="ARBA" id="ARBA00022435"/>
    </source>
</evidence>
<dbReference type="InterPro" id="IPR004436">
    <property type="entry name" value="Isocitrate_DH_NADP_mono"/>
</dbReference>
<dbReference type="PANTHER" id="PTHR36999">
    <property type="entry name" value="ISOCITRATE DEHYDROGENASE [NADP]"/>
    <property type="match status" value="1"/>
</dbReference>
<dbReference type="Proteomes" id="UP000198406">
    <property type="component" value="Unassembled WGS sequence"/>
</dbReference>
<keyword evidence="7" id="KW-0560">Oxidoreductase</keyword>
<evidence type="ECO:0000256" key="5">
    <source>
        <dbReference type="ARBA" id="ARBA00022842"/>
    </source>
</evidence>
<evidence type="ECO:0000256" key="1">
    <source>
        <dbReference type="ARBA" id="ARBA00001946"/>
    </source>
</evidence>
<evidence type="ECO:0000256" key="4">
    <source>
        <dbReference type="ARBA" id="ARBA00022723"/>
    </source>
</evidence>
<dbReference type="OrthoDB" id="408849at2759"/>
<dbReference type="NCBIfam" id="TIGR00178">
    <property type="entry name" value="monomer_idh"/>
    <property type="match status" value="1"/>
</dbReference>
<evidence type="ECO:0008006" key="10">
    <source>
        <dbReference type="Google" id="ProtNLM"/>
    </source>
</evidence>
<keyword evidence="4" id="KW-0479">Metal-binding</keyword>
<evidence type="ECO:0000313" key="8">
    <source>
        <dbReference type="EMBL" id="GAX24088.1"/>
    </source>
</evidence>
<evidence type="ECO:0000256" key="3">
    <source>
        <dbReference type="ARBA" id="ARBA00022532"/>
    </source>
</evidence>
<reference evidence="8 9" key="1">
    <citation type="journal article" date="2015" name="Plant Cell">
        <title>Oil accumulation by the oleaginous diatom Fistulifera solaris as revealed by the genome and transcriptome.</title>
        <authorList>
            <person name="Tanaka T."/>
            <person name="Maeda Y."/>
            <person name="Veluchamy A."/>
            <person name="Tanaka M."/>
            <person name="Abida H."/>
            <person name="Marechal E."/>
            <person name="Bowler C."/>
            <person name="Muto M."/>
            <person name="Sunaga Y."/>
            <person name="Tanaka M."/>
            <person name="Yoshino T."/>
            <person name="Taniguchi T."/>
            <person name="Fukuda Y."/>
            <person name="Nemoto M."/>
            <person name="Matsumoto M."/>
            <person name="Wong P.S."/>
            <person name="Aburatani S."/>
            <person name="Fujibuchi W."/>
        </authorList>
    </citation>
    <scope>NUCLEOTIDE SEQUENCE [LARGE SCALE GENOMIC DNA]</scope>
    <source>
        <strain evidence="8 9">JPCC DA0580</strain>
    </source>
</reference>
<sequence length="796" mass="88004">MFRVCAIASSRRMMGVVSRSKGGACLAAIRPFVSVPPPPKSNHPHVPLPNAKGSIIYTETDEAPALATFSLYPLIAKFASVAGIDVVPADISLAGRVLAAFPEKLNESQRVPDNLAYLGELSMSPDANIIKLPNISAPLNQLQACIAELRGKGYDVPLYPTEPSNDEEKDIQKRYQKLMGSAVNPVLREGNSDRRVAKAVKAYAQKNPHRMGLWSKASRTHVAHMTEGDFYGTEKSVILPQATSVSIVLQKEDGETQVLKKGIPMEEAEVMDAATMSVAQLRAFYEQEIEDAKESEVLLSLHLKATMMKVSDPIMFGHAIRAYYSDAYDKHGATLNEIGANPNSGLASIYDRLDNAVSTQKLTEEQVAAIKNDFEATYERPDRPWLAMVDSDKGITNLHAPNDIIIDASMPVVVRDSGKMWNKLGEMEDTKCLIPDRCYATMYQEVFSYVKTHGQFDVATMGNVANVGLMAKKAEEYGSHDKTFEIASKGKVVVVDDNSGEVYFEHSVDEGDIYRMCQTKDIAIRDWVKLAVQRARATGSRTIFWLDKKRAHDSSIIKKVREYLDDHDLEGLDISIMRPVDAVRVSMERATDGKDTISVTGNVLRDYLTDLFPILELGTSAKMLSIVPLLAGGGLYETGAGGSAPKHVQQFVKEGHLRWDSLGEYLAIAVAFERMAETTGHEKAKLLGECLDQAVGRILNNRKSPSRVVNQIDNRATNYYIALYWADFLQQKDPSYKDIFEALSSHRPQIVQELASSQGKPVDLGGHYLFDYQKTKAAMNPSQTLNKVLETFGPKI</sequence>
<dbReference type="SUPFAM" id="SSF53659">
    <property type="entry name" value="Isocitrate/Isopropylmalate dehydrogenase-like"/>
    <property type="match status" value="1"/>
</dbReference>
<dbReference type="GO" id="GO:0006099">
    <property type="term" value="P:tricarboxylic acid cycle"/>
    <property type="evidence" value="ECO:0007669"/>
    <property type="project" value="UniProtKB-KW"/>
</dbReference>
<keyword evidence="9" id="KW-1185">Reference proteome</keyword>
<gene>
    <name evidence="8" type="ORF">FisN_9Hh340</name>
</gene>